<dbReference type="GO" id="GO:0016020">
    <property type="term" value="C:membrane"/>
    <property type="evidence" value="ECO:0007669"/>
    <property type="project" value="InterPro"/>
</dbReference>
<dbReference type="EMBL" id="VYKK01000005">
    <property type="protein sequence ID" value="KAA9006403.1"/>
    <property type="molecule type" value="Genomic_DNA"/>
</dbReference>
<keyword evidence="2" id="KW-1003">Cell membrane</keyword>
<accession>A0A5J5GF67</accession>
<evidence type="ECO:0000313" key="9">
    <source>
        <dbReference type="Proteomes" id="UP000367750"/>
    </source>
</evidence>
<evidence type="ECO:0000256" key="4">
    <source>
        <dbReference type="ARBA" id="ARBA00022989"/>
    </source>
</evidence>
<dbReference type="InterPro" id="IPR022781">
    <property type="entry name" value="Flagellar_biosynth_FliO"/>
</dbReference>
<keyword evidence="5 7" id="KW-0472">Membrane</keyword>
<dbReference type="GO" id="GO:0044781">
    <property type="term" value="P:bacterial-type flagellum organization"/>
    <property type="evidence" value="ECO:0007669"/>
    <property type="project" value="InterPro"/>
</dbReference>
<keyword evidence="3 7" id="KW-0812">Transmembrane</keyword>
<name>A0A5J5GF67_9BACL</name>
<sequence>MPLQTESFGSGNLIWNVINVILVLGVILVLIVLVIRFLGRRNQMLMSARSIRTIGATGLGPNKSLQIVEIGNKLYLIGVGDDVTLVDKISDSMEVALVLSAFEDQSAGSGSGIRALVAGLKSKFRGEVPSQEIDLNETSSFYEVLQSKLQPSPERKERIEELLREESAGNRREEP</sequence>
<dbReference type="Pfam" id="PF04347">
    <property type="entry name" value="FliO"/>
    <property type="match status" value="1"/>
</dbReference>
<evidence type="ECO:0000313" key="8">
    <source>
        <dbReference type="EMBL" id="KAA9006403.1"/>
    </source>
</evidence>
<keyword evidence="8" id="KW-0966">Cell projection</keyword>
<evidence type="ECO:0000256" key="1">
    <source>
        <dbReference type="ARBA" id="ARBA00004236"/>
    </source>
</evidence>
<feature type="transmembrane region" description="Helical" evidence="7">
    <location>
        <begin position="13"/>
        <end position="39"/>
    </location>
</feature>
<evidence type="ECO:0000256" key="2">
    <source>
        <dbReference type="ARBA" id="ARBA00022475"/>
    </source>
</evidence>
<keyword evidence="4 7" id="KW-1133">Transmembrane helix</keyword>
<organism evidence="8 9">
    <name type="scientific">Paenibacillus spiritus</name>
    <dbReference type="NCBI Taxonomy" id="2496557"/>
    <lineage>
        <taxon>Bacteria</taxon>
        <taxon>Bacillati</taxon>
        <taxon>Bacillota</taxon>
        <taxon>Bacilli</taxon>
        <taxon>Bacillales</taxon>
        <taxon>Paenibacillaceae</taxon>
        <taxon>Paenibacillus</taxon>
    </lineage>
</organism>
<feature type="region of interest" description="Disordered" evidence="6">
    <location>
        <begin position="146"/>
        <end position="175"/>
    </location>
</feature>
<dbReference type="OrthoDB" id="2376965at2"/>
<protein>
    <submittedName>
        <fullName evidence="8">Flagellar protein</fullName>
    </submittedName>
</protein>
<keyword evidence="9" id="KW-1185">Reference proteome</keyword>
<dbReference type="AlphaFoldDB" id="A0A5J5GF67"/>
<evidence type="ECO:0000256" key="5">
    <source>
        <dbReference type="ARBA" id="ARBA00023136"/>
    </source>
</evidence>
<feature type="compositionally biased region" description="Basic and acidic residues" evidence="6">
    <location>
        <begin position="153"/>
        <end position="175"/>
    </location>
</feature>
<keyword evidence="8" id="KW-0969">Cilium</keyword>
<keyword evidence="8" id="KW-0282">Flagellum</keyword>
<gene>
    <name evidence="8" type="ORF">F4V43_05470</name>
</gene>
<reference evidence="8 9" key="1">
    <citation type="submission" date="2019-09" db="EMBL/GenBank/DDBJ databases">
        <title>Bacillus ochoae sp. nov., Paenibacillus whitsoniae sp. nov., Paenibacillus spiritus sp. nov. Isolated from the Mars Exploration Rover during spacecraft assembly.</title>
        <authorList>
            <person name="Seuylemezian A."/>
            <person name="Vaishampayan P."/>
        </authorList>
    </citation>
    <scope>NUCLEOTIDE SEQUENCE [LARGE SCALE GENOMIC DNA]</scope>
    <source>
        <strain evidence="8 9">MER_111</strain>
    </source>
</reference>
<evidence type="ECO:0000256" key="7">
    <source>
        <dbReference type="SAM" id="Phobius"/>
    </source>
</evidence>
<proteinExistence type="predicted"/>
<comment type="subcellular location">
    <subcellularLocation>
        <location evidence="1">Cell membrane</location>
    </subcellularLocation>
</comment>
<dbReference type="Proteomes" id="UP000367750">
    <property type="component" value="Unassembled WGS sequence"/>
</dbReference>
<dbReference type="RefSeq" id="WP_150457234.1">
    <property type="nucleotide sequence ID" value="NZ_VYKK01000005.1"/>
</dbReference>
<comment type="caution">
    <text evidence="8">The sequence shown here is derived from an EMBL/GenBank/DDBJ whole genome shotgun (WGS) entry which is preliminary data.</text>
</comment>
<evidence type="ECO:0000256" key="3">
    <source>
        <dbReference type="ARBA" id="ARBA00022692"/>
    </source>
</evidence>
<evidence type="ECO:0000256" key="6">
    <source>
        <dbReference type="SAM" id="MobiDB-lite"/>
    </source>
</evidence>